<dbReference type="InterPro" id="IPR013783">
    <property type="entry name" value="Ig-like_fold"/>
</dbReference>
<dbReference type="KEGG" id="bspl:114866754"/>
<evidence type="ECO:0000313" key="11">
    <source>
        <dbReference type="Proteomes" id="UP000515150"/>
    </source>
</evidence>
<reference evidence="12" key="1">
    <citation type="submission" date="2025-08" db="UniProtKB">
        <authorList>
            <consortium name="RefSeq"/>
        </authorList>
    </citation>
    <scope>IDENTIFICATION</scope>
</reference>
<sequence>MKPLAILLVLLTIMSHLPTVVRTLGIIQHSGVIRVDVGQNVTLRCSSENDGITFVSWYQQSLGGKPTIISTRMKHSAQANIYPAYKERFQVLAGVQDNTNNLIIRDVRLSDSATYYCVMLEFTAIEFGKGVFLHVKTSLSKTQTVVQQPAVVAHRTGEAVRLNCSVHTEQCEGDEGLYWFRYGGSQPAIMHPSEERCTSLTEEQPQRKSCNATLAIKSVSSTDSGTYYCALASCGEIVFGPGTRLEIVGGSTRLPVMYGLSAALAVTIIVLLSLMFVVHKLRRKLCSVCKGSGSQVRSVAASDALSHDEDSLHYAALRVNRNSERHLQENSPDSACVYSRVKSRRAEV</sequence>
<dbReference type="InterPro" id="IPR003599">
    <property type="entry name" value="Ig_sub"/>
</dbReference>
<dbReference type="GO" id="GO:0002376">
    <property type="term" value="P:immune system process"/>
    <property type="evidence" value="ECO:0007669"/>
    <property type="project" value="UniProtKB-KW"/>
</dbReference>
<dbReference type="CDD" id="cd00099">
    <property type="entry name" value="IgV"/>
    <property type="match status" value="1"/>
</dbReference>
<dbReference type="InterPro" id="IPR036179">
    <property type="entry name" value="Ig-like_dom_sf"/>
</dbReference>
<keyword evidence="3 9" id="KW-0732">Signal</keyword>
<proteinExistence type="predicted"/>
<evidence type="ECO:0000256" key="5">
    <source>
        <dbReference type="ARBA" id="ARBA00023136"/>
    </source>
</evidence>
<dbReference type="PROSITE" id="PS50835">
    <property type="entry name" value="IG_LIKE"/>
    <property type="match status" value="2"/>
</dbReference>
<keyword evidence="2" id="KW-1003">Cell membrane</keyword>
<feature type="chain" id="PRO_5040935771" evidence="9">
    <location>
        <begin position="24"/>
        <end position="348"/>
    </location>
</feature>
<accession>A0A9W2XFN8</accession>
<dbReference type="Gene3D" id="2.60.40.10">
    <property type="entry name" value="Immunoglobulins"/>
    <property type="match status" value="2"/>
</dbReference>
<dbReference type="PANTHER" id="PTHR19433:SF127">
    <property type="entry name" value="NITR9"/>
    <property type="match status" value="1"/>
</dbReference>
<evidence type="ECO:0000256" key="4">
    <source>
        <dbReference type="ARBA" id="ARBA00022859"/>
    </source>
</evidence>
<evidence type="ECO:0000256" key="8">
    <source>
        <dbReference type="SAM" id="Phobius"/>
    </source>
</evidence>
<feature type="signal peptide" evidence="9">
    <location>
        <begin position="1"/>
        <end position="23"/>
    </location>
</feature>
<organism evidence="11 12">
    <name type="scientific">Betta splendens</name>
    <name type="common">Siamese fighting fish</name>
    <dbReference type="NCBI Taxonomy" id="158456"/>
    <lineage>
        <taxon>Eukaryota</taxon>
        <taxon>Metazoa</taxon>
        <taxon>Chordata</taxon>
        <taxon>Craniata</taxon>
        <taxon>Vertebrata</taxon>
        <taxon>Euteleostomi</taxon>
        <taxon>Actinopterygii</taxon>
        <taxon>Neopterygii</taxon>
        <taxon>Teleostei</taxon>
        <taxon>Neoteleostei</taxon>
        <taxon>Acanthomorphata</taxon>
        <taxon>Anabantaria</taxon>
        <taxon>Anabantiformes</taxon>
        <taxon>Anabantoidei</taxon>
        <taxon>Osphronemidae</taxon>
        <taxon>Betta</taxon>
    </lineage>
</organism>
<evidence type="ECO:0000313" key="12">
    <source>
        <dbReference type="RefSeq" id="XP_055360527.1"/>
    </source>
</evidence>
<protein>
    <submittedName>
        <fullName evidence="12">Uncharacterized protein LOC114866754</fullName>
    </submittedName>
</protein>
<dbReference type="PANTHER" id="PTHR19433">
    <property type="entry name" value="T-CELL RECEPTOR ALPHA CHAIN V REGION-RELATED"/>
    <property type="match status" value="1"/>
</dbReference>
<keyword evidence="7" id="KW-0325">Glycoprotein</keyword>
<feature type="transmembrane region" description="Helical" evidence="8">
    <location>
        <begin position="256"/>
        <end position="278"/>
    </location>
</feature>
<keyword evidence="8" id="KW-0812">Transmembrane</keyword>
<dbReference type="InterPro" id="IPR013106">
    <property type="entry name" value="Ig_V-set"/>
</dbReference>
<dbReference type="SMART" id="SM00406">
    <property type="entry name" value="IGv"/>
    <property type="match status" value="2"/>
</dbReference>
<evidence type="ECO:0000256" key="6">
    <source>
        <dbReference type="ARBA" id="ARBA00023157"/>
    </source>
</evidence>
<dbReference type="GO" id="GO:0009617">
    <property type="term" value="P:response to bacterium"/>
    <property type="evidence" value="ECO:0007669"/>
    <property type="project" value="TreeGrafter"/>
</dbReference>
<comment type="subcellular location">
    <subcellularLocation>
        <location evidence="1">Cell membrane</location>
    </subcellularLocation>
</comment>
<dbReference type="GeneID" id="114866754"/>
<evidence type="ECO:0000256" key="1">
    <source>
        <dbReference type="ARBA" id="ARBA00004236"/>
    </source>
</evidence>
<dbReference type="AlphaFoldDB" id="A0A9W2XFN8"/>
<dbReference type="InterPro" id="IPR052051">
    <property type="entry name" value="TCR_complex_component"/>
</dbReference>
<keyword evidence="11" id="KW-1185">Reference proteome</keyword>
<feature type="domain" description="Ig-like" evidence="10">
    <location>
        <begin position="18"/>
        <end position="117"/>
    </location>
</feature>
<keyword evidence="6" id="KW-1015">Disulfide bond</keyword>
<keyword evidence="4" id="KW-0391">Immunity</keyword>
<feature type="domain" description="Ig-like" evidence="10">
    <location>
        <begin position="143"/>
        <end position="229"/>
    </location>
</feature>
<dbReference type="SUPFAM" id="SSF48726">
    <property type="entry name" value="Immunoglobulin"/>
    <property type="match status" value="2"/>
</dbReference>
<dbReference type="SMART" id="SM00409">
    <property type="entry name" value="IG"/>
    <property type="match status" value="2"/>
</dbReference>
<evidence type="ECO:0000256" key="7">
    <source>
        <dbReference type="ARBA" id="ARBA00023180"/>
    </source>
</evidence>
<keyword evidence="5 8" id="KW-0472">Membrane</keyword>
<evidence type="ECO:0000259" key="10">
    <source>
        <dbReference type="PROSITE" id="PS50835"/>
    </source>
</evidence>
<dbReference type="RefSeq" id="XP_055360527.1">
    <property type="nucleotide sequence ID" value="XM_055504552.1"/>
</dbReference>
<keyword evidence="8" id="KW-1133">Transmembrane helix</keyword>
<gene>
    <name evidence="12" type="primary">LOC114866754</name>
</gene>
<evidence type="ECO:0000256" key="2">
    <source>
        <dbReference type="ARBA" id="ARBA00022475"/>
    </source>
</evidence>
<dbReference type="Proteomes" id="UP000515150">
    <property type="component" value="Chromosome 2"/>
</dbReference>
<evidence type="ECO:0000256" key="9">
    <source>
        <dbReference type="SAM" id="SignalP"/>
    </source>
</evidence>
<dbReference type="GO" id="GO:0005886">
    <property type="term" value="C:plasma membrane"/>
    <property type="evidence" value="ECO:0007669"/>
    <property type="project" value="UniProtKB-SubCell"/>
</dbReference>
<evidence type="ECO:0000256" key="3">
    <source>
        <dbReference type="ARBA" id="ARBA00022729"/>
    </source>
</evidence>
<dbReference type="InterPro" id="IPR007110">
    <property type="entry name" value="Ig-like_dom"/>
</dbReference>
<name>A0A9W2XFN8_BETSP</name>
<dbReference type="Pfam" id="PF07686">
    <property type="entry name" value="V-set"/>
    <property type="match status" value="2"/>
</dbReference>